<dbReference type="EMBL" id="SGWQ01000002">
    <property type="protein sequence ID" value="RZS43787.1"/>
    <property type="molecule type" value="Genomic_DNA"/>
</dbReference>
<dbReference type="RefSeq" id="WP_130343578.1">
    <property type="nucleotide sequence ID" value="NZ_SGWQ01000002.1"/>
</dbReference>
<evidence type="ECO:0000313" key="2">
    <source>
        <dbReference type="Proteomes" id="UP000294257"/>
    </source>
</evidence>
<organism evidence="1 2">
    <name type="scientific">Herbihabitans rhizosphaerae</name>
    <dbReference type="NCBI Taxonomy" id="1872711"/>
    <lineage>
        <taxon>Bacteria</taxon>
        <taxon>Bacillati</taxon>
        <taxon>Actinomycetota</taxon>
        <taxon>Actinomycetes</taxon>
        <taxon>Pseudonocardiales</taxon>
        <taxon>Pseudonocardiaceae</taxon>
        <taxon>Herbihabitans</taxon>
    </lineage>
</organism>
<dbReference type="SUPFAM" id="SSF47413">
    <property type="entry name" value="lambda repressor-like DNA-binding domains"/>
    <property type="match status" value="1"/>
</dbReference>
<name>A0A4Q7L3H3_9PSEU</name>
<accession>A0A4Q7L3H3</accession>
<dbReference type="InterPro" id="IPR001387">
    <property type="entry name" value="Cro/C1-type_HTH"/>
</dbReference>
<dbReference type="OrthoDB" id="3680625at2"/>
<proteinExistence type="predicted"/>
<comment type="caution">
    <text evidence="1">The sequence shown here is derived from an EMBL/GenBank/DDBJ whole genome shotgun (WGS) entry which is preliminary data.</text>
</comment>
<evidence type="ECO:0000313" key="1">
    <source>
        <dbReference type="EMBL" id="RZS43787.1"/>
    </source>
</evidence>
<dbReference type="GO" id="GO:0003677">
    <property type="term" value="F:DNA binding"/>
    <property type="evidence" value="ECO:0007669"/>
    <property type="project" value="InterPro"/>
</dbReference>
<dbReference type="Proteomes" id="UP000294257">
    <property type="component" value="Unassembled WGS sequence"/>
</dbReference>
<dbReference type="Gene3D" id="1.10.260.40">
    <property type="entry name" value="lambda repressor-like DNA-binding domains"/>
    <property type="match status" value="1"/>
</dbReference>
<evidence type="ECO:0008006" key="3">
    <source>
        <dbReference type="Google" id="ProtNLM"/>
    </source>
</evidence>
<dbReference type="CDD" id="cd00093">
    <property type="entry name" value="HTH_XRE"/>
    <property type="match status" value="1"/>
</dbReference>
<gene>
    <name evidence="1" type="ORF">EV193_102768</name>
</gene>
<dbReference type="AlphaFoldDB" id="A0A4Q7L3H3"/>
<reference evidence="1 2" key="1">
    <citation type="submission" date="2019-02" db="EMBL/GenBank/DDBJ databases">
        <title>Genomic Encyclopedia of Type Strains, Phase IV (KMG-IV): sequencing the most valuable type-strain genomes for metagenomic binning, comparative biology and taxonomic classification.</title>
        <authorList>
            <person name="Goeker M."/>
        </authorList>
    </citation>
    <scope>NUCLEOTIDE SEQUENCE [LARGE SCALE GENOMIC DNA]</scope>
    <source>
        <strain evidence="1 2">DSM 101727</strain>
    </source>
</reference>
<keyword evidence="2" id="KW-1185">Reference proteome</keyword>
<dbReference type="InterPro" id="IPR010982">
    <property type="entry name" value="Lambda_DNA-bd_dom_sf"/>
</dbReference>
<sequence>MTEDVVARNRKRQVEWYGEPLGELIRRVLDRLSMSQAGLAEILGLSAPMLSQLMSGNRAKISNPMVYSRLVAVRALVDDPSFDQLPAKDVKLRLDAIREEASPTVTTTRVPLPLPADAGQVDPVAVIQRLLRAAASAGEIEQAAAMLAAEYPDLAEFLRIYGNGRTAEARAHLSRTLA</sequence>
<protein>
    <recommendedName>
        <fullName evidence="3">Helix-turn-helix protein</fullName>
    </recommendedName>
</protein>